<dbReference type="OrthoDB" id="2411796at2"/>
<accession>A0A2T7BUX7</accession>
<keyword evidence="1" id="KW-0472">Membrane</keyword>
<dbReference type="InterPro" id="IPR032613">
    <property type="entry name" value="DUF4889"/>
</dbReference>
<keyword evidence="1" id="KW-1133">Transmembrane helix</keyword>
<evidence type="ECO:0000313" key="2">
    <source>
        <dbReference type="EMBL" id="GEQ00387.1"/>
    </source>
</evidence>
<proteinExistence type="predicted"/>
<evidence type="ECO:0000313" key="4">
    <source>
        <dbReference type="Proteomes" id="UP000254956"/>
    </source>
</evidence>
<dbReference type="Proteomes" id="UP000254956">
    <property type="component" value="Unassembled WGS sequence"/>
</dbReference>
<sequence length="113" mass="12862">MNKKVFSIGLIAVMLIVSVVLIIIMMTSGEKETYFGYMKNSNTADKVINEKDHKIEENVKLPAKDGFSPKEGDFVRLVKSSKSDEYTKMQVVSHDDVPHGLMMKIHDMDEMKH</sequence>
<keyword evidence="1" id="KW-0812">Transmembrane</keyword>
<dbReference type="RefSeq" id="WP_002510074.1">
    <property type="nucleotide sequence ID" value="NZ_AP019698.1"/>
</dbReference>
<dbReference type="Pfam" id="PF16230">
    <property type="entry name" value="DUF4889"/>
    <property type="match status" value="1"/>
</dbReference>
<feature type="transmembrane region" description="Helical" evidence="1">
    <location>
        <begin position="6"/>
        <end position="29"/>
    </location>
</feature>
<name>A0A2T7BUX7_9STAP</name>
<keyword evidence="5" id="KW-1185">Reference proteome</keyword>
<dbReference type="AlphaFoldDB" id="A0A2T7BUX7"/>
<evidence type="ECO:0000256" key="1">
    <source>
        <dbReference type="SAM" id="Phobius"/>
    </source>
</evidence>
<protein>
    <submittedName>
        <fullName evidence="2">DUF4889 domain-containing protein</fullName>
    </submittedName>
    <submittedName>
        <fullName evidence="3">Exported protein</fullName>
    </submittedName>
</protein>
<dbReference type="Proteomes" id="UP000321598">
    <property type="component" value="Unassembled WGS sequence"/>
</dbReference>
<reference evidence="2 5" key="2">
    <citation type="submission" date="2019-07" db="EMBL/GenBank/DDBJ databases">
        <title>Whole genome shotgun sequence of Staphylococcus arlettae NBRC 109765.</title>
        <authorList>
            <person name="Hosoyama A."/>
            <person name="Uohara A."/>
            <person name="Ohji S."/>
            <person name="Ichikawa N."/>
        </authorList>
    </citation>
    <scope>NUCLEOTIDE SEQUENCE [LARGE SCALE GENOMIC DNA]</scope>
    <source>
        <strain evidence="2 5">NBRC 109765</strain>
    </source>
</reference>
<dbReference type="EMBL" id="BKAV01000013">
    <property type="protein sequence ID" value="GEQ00387.1"/>
    <property type="molecule type" value="Genomic_DNA"/>
</dbReference>
<evidence type="ECO:0000313" key="3">
    <source>
        <dbReference type="EMBL" id="SUJ11139.1"/>
    </source>
</evidence>
<reference evidence="3 4" key="1">
    <citation type="submission" date="2018-06" db="EMBL/GenBank/DDBJ databases">
        <authorList>
            <consortium name="Pathogen Informatics"/>
            <person name="Doyle S."/>
        </authorList>
    </citation>
    <scope>NUCLEOTIDE SEQUENCE [LARGE SCALE GENOMIC DNA]</scope>
    <source>
        <strain evidence="3 4">NCTC12413</strain>
    </source>
</reference>
<organism evidence="3 4">
    <name type="scientific">Staphylococcus arlettae</name>
    <dbReference type="NCBI Taxonomy" id="29378"/>
    <lineage>
        <taxon>Bacteria</taxon>
        <taxon>Bacillati</taxon>
        <taxon>Bacillota</taxon>
        <taxon>Bacilli</taxon>
        <taxon>Bacillales</taxon>
        <taxon>Staphylococcaceae</taxon>
        <taxon>Staphylococcus</taxon>
    </lineage>
</organism>
<dbReference type="EMBL" id="UGZE01000001">
    <property type="protein sequence ID" value="SUJ11139.1"/>
    <property type="molecule type" value="Genomic_DNA"/>
</dbReference>
<gene>
    <name evidence="3" type="ORF">NCTC12413_00562</name>
    <name evidence="2" type="ORF">SAR03_14240</name>
</gene>
<evidence type="ECO:0000313" key="5">
    <source>
        <dbReference type="Proteomes" id="UP000321598"/>
    </source>
</evidence>
<dbReference type="GeneID" id="97286913"/>